<evidence type="ECO:0000313" key="3">
    <source>
        <dbReference type="EMBL" id="KAJ8917843.1"/>
    </source>
</evidence>
<proteinExistence type="predicted"/>
<feature type="signal peptide" evidence="2">
    <location>
        <begin position="1"/>
        <end position="20"/>
    </location>
</feature>
<organism evidence="3 4">
    <name type="scientific">Exocentrus adspersus</name>
    <dbReference type="NCBI Taxonomy" id="1586481"/>
    <lineage>
        <taxon>Eukaryota</taxon>
        <taxon>Metazoa</taxon>
        <taxon>Ecdysozoa</taxon>
        <taxon>Arthropoda</taxon>
        <taxon>Hexapoda</taxon>
        <taxon>Insecta</taxon>
        <taxon>Pterygota</taxon>
        <taxon>Neoptera</taxon>
        <taxon>Endopterygota</taxon>
        <taxon>Coleoptera</taxon>
        <taxon>Polyphaga</taxon>
        <taxon>Cucujiformia</taxon>
        <taxon>Chrysomeloidea</taxon>
        <taxon>Cerambycidae</taxon>
        <taxon>Lamiinae</taxon>
        <taxon>Acanthocinini</taxon>
        <taxon>Exocentrus</taxon>
    </lineage>
</organism>
<keyword evidence="4" id="KW-1185">Reference proteome</keyword>
<dbReference type="EMBL" id="JANEYG010000030">
    <property type="protein sequence ID" value="KAJ8917843.1"/>
    <property type="molecule type" value="Genomic_DNA"/>
</dbReference>
<evidence type="ECO:0000256" key="1">
    <source>
        <dbReference type="SAM" id="MobiDB-lite"/>
    </source>
</evidence>
<feature type="chain" id="PRO_5043586270" evidence="2">
    <location>
        <begin position="21"/>
        <end position="568"/>
    </location>
</feature>
<evidence type="ECO:0000256" key="2">
    <source>
        <dbReference type="SAM" id="SignalP"/>
    </source>
</evidence>
<reference evidence="3 4" key="1">
    <citation type="journal article" date="2023" name="Insect Mol. Biol.">
        <title>Genome sequencing provides insights into the evolution of gene families encoding plant cell wall-degrading enzymes in longhorned beetles.</title>
        <authorList>
            <person name="Shin N.R."/>
            <person name="Okamura Y."/>
            <person name="Kirsch R."/>
            <person name="Pauchet Y."/>
        </authorList>
    </citation>
    <scope>NUCLEOTIDE SEQUENCE [LARGE SCALE GENOMIC DNA]</scope>
    <source>
        <strain evidence="3">EAD_L_NR</strain>
    </source>
</reference>
<dbReference type="Proteomes" id="UP001159042">
    <property type="component" value="Unassembled WGS sequence"/>
</dbReference>
<comment type="caution">
    <text evidence="3">The sequence shown here is derived from an EMBL/GenBank/DDBJ whole genome shotgun (WGS) entry which is preliminary data.</text>
</comment>
<gene>
    <name evidence="3" type="ORF">NQ315_010755</name>
</gene>
<dbReference type="AlphaFoldDB" id="A0AAV8VU82"/>
<sequence length="568" mass="61990">MARYHFLLLVILSTINSSLQTTSDNEVETEESNPFAEAASEILKDQNAKNVGSMVNNLLQSGAAGKIGDALSQLGRENAGQILQGLGSLMQSNKEEDEDAEGDSTDNLVESLGSLMGALQGAGEGKTENAGTQALLQGLGSLLVGQGDNGGAALLQGLGTLLGNQGGRGGQGGLDPALIGSLMNAFVNQKPSSKRSKSSRSSDTATKKPSKTQVEKSESKNKPDVDMSDLLSLAGAFLSKNLNKNAAGGLINFLPMIMQALGSFSGPEARKRAESHSDHSSKLPPYLEQIHIAFDNFLHSDMGKYVINSLGADKMFNSFTDENGRFNYPKFGEMIENRSFRRHWIRMATDRIVEMLQLANDPKAQKVYLANIQFFVNSFLKAQGYPKATLFDPIRPTETISALVNYVAKKYLDLEISSRDYVKSAIVYLQDIIRMSQKSSALKGKEAKELSDKLADTLNLEIIEPIARVNRAYRFAKVAPACDRYVLCLVNEENRSGQESLPSLKKLLYKGSSLLAAWFLSDETGTPFLTFYSDITDATNCKGLYSDKCHDFHVEEVKVTTEYVHNEL</sequence>
<protein>
    <submittedName>
        <fullName evidence="3">Uncharacterized protein</fullName>
    </submittedName>
</protein>
<evidence type="ECO:0000313" key="4">
    <source>
        <dbReference type="Proteomes" id="UP001159042"/>
    </source>
</evidence>
<accession>A0AAV8VU82</accession>
<feature type="region of interest" description="Disordered" evidence="1">
    <location>
        <begin position="188"/>
        <end position="225"/>
    </location>
</feature>
<keyword evidence="2" id="KW-0732">Signal</keyword>
<feature type="compositionally biased region" description="Basic and acidic residues" evidence="1">
    <location>
        <begin position="213"/>
        <end position="225"/>
    </location>
</feature>
<name>A0AAV8VU82_9CUCU</name>